<comment type="caution">
    <text evidence="1">The sequence shown here is derived from an EMBL/GenBank/DDBJ whole genome shotgun (WGS) entry which is preliminary data.</text>
</comment>
<dbReference type="GO" id="GO:0019441">
    <property type="term" value="P:L-tryptophan catabolic process to kynurenine"/>
    <property type="evidence" value="ECO:0007669"/>
    <property type="project" value="InterPro"/>
</dbReference>
<gene>
    <name evidence="1" type="ORF">N1028_12325</name>
</gene>
<dbReference type="AlphaFoldDB" id="A0AA42BVM9"/>
<dbReference type="SUPFAM" id="SSF102198">
    <property type="entry name" value="Putative cyclase"/>
    <property type="match status" value="1"/>
</dbReference>
<dbReference type="EMBL" id="JANLCK010000006">
    <property type="protein sequence ID" value="MCS5726679.1"/>
    <property type="molecule type" value="Genomic_DNA"/>
</dbReference>
<dbReference type="GO" id="GO:0004061">
    <property type="term" value="F:arylformamidase activity"/>
    <property type="evidence" value="ECO:0007669"/>
    <property type="project" value="InterPro"/>
</dbReference>
<reference evidence="1" key="1">
    <citation type="submission" date="2022-08" db="EMBL/GenBank/DDBJ databases">
        <authorList>
            <person name="Deng Y."/>
            <person name="Han X.-F."/>
            <person name="Zhang Y.-Q."/>
        </authorList>
    </citation>
    <scope>NUCLEOTIDE SEQUENCE</scope>
    <source>
        <strain evidence="1">CPCC 203407</strain>
    </source>
</reference>
<sequence length="318" mass="34794">MVEPQLPRYADLPKADGGARSGWHLFGADDQVGLMNLQTPERIAAAAALVHSGEVYPLGATLGQPDPPLFGRGAPRRTQLEPRESWYFDDVHDNLFPQAGSQWDALGHIGFREGEFYNGATADDIRGGRRNTIEHWARRGIVGRGILLDLQATAPEAYDPASSKAFSVDDLERARIAAGVEYQPGDIVMLRTGFLEHNVTSDVASRKSQSVRTTLKAPGIEHTEEMAEYVWNTHASAFVGDNPTVEVWPPDERPEAWPFGYLHYMLIGQFGLGLGELWWLKDLADACTADGRHEFFVSSAPTDAPGAVGSMANAIAIR</sequence>
<dbReference type="InterPro" id="IPR007325">
    <property type="entry name" value="KFase/CYL"/>
</dbReference>
<accession>A0AA42BVM9</accession>
<dbReference type="InterPro" id="IPR037175">
    <property type="entry name" value="KFase_sf"/>
</dbReference>
<protein>
    <submittedName>
        <fullName evidence="1">Cyclase family protein</fullName>
    </submittedName>
</protein>
<name>A0AA42BVM9_9MICO</name>
<evidence type="ECO:0000313" key="2">
    <source>
        <dbReference type="Proteomes" id="UP001165587"/>
    </source>
</evidence>
<dbReference type="PANTHER" id="PTHR34861:SF10">
    <property type="entry name" value="CYCLASE"/>
    <property type="match status" value="1"/>
</dbReference>
<keyword evidence="2" id="KW-1185">Reference proteome</keyword>
<dbReference type="PANTHER" id="PTHR34861">
    <property type="match status" value="1"/>
</dbReference>
<proteinExistence type="predicted"/>
<dbReference type="Gene3D" id="3.50.30.50">
    <property type="entry name" value="Putative cyclase"/>
    <property type="match status" value="1"/>
</dbReference>
<dbReference type="RefSeq" id="WP_259529339.1">
    <property type="nucleotide sequence ID" value="NZ_JANLCK010000006.1"/>
</dbReference>
<dbReference type="Pfam" id="PF04199">
    <property type="entry name" value="Cyclase"/>
    <property type="match status" value="1"/>
</dbReference>
<dbReference type="Proteomes" id="UP001165587">
    <property type="component" value="Unassembled WGS sequence"/>
</dbReference>
<organism evidence="1 2">
    <name type="scientific">Herbiconiux oxytropis</name>
    <dbReference type="NCBI Taxonomy" id="2970915"/>
    <lineage>
        <taxon>Bacteria</taxon>
        <taxon>Bacillati</taxon>
        <taxon>Actinomycetota</taxon>
        <taxon>Actinomycetes</taxon>
        <taxon>Micrococcales</taxon>
        <taxon>Microbacteriaceae</taxon>
        <taxon>Herbiconiux</taxon>
    </lineage>
</organism>
<evidence type="ECO:0000313" key="1">
    <source>
        <dbReference type="EMBL" id="MCS5726679.1"/>
    </source>
</evidence>